<feature type="transmembrane region" description="Helical" evidence="7">
    <location>
        <begin position="297"/>
        <end position="318"/>
    </location>
</feature>
<feature type="domain" description="ABC transmembrane type-1" evidence="8">
    <location>
        <begin position="298"/>
        <end position="482"/>
    </location>
</feature>
<dbReference type="SUPFAM" id="SSF161098">
    <property type="entry name" value="MetI-like"/>
    <property type="match status" value="2"/>
</dbReference>
<evidence type="ECO:0000256" key="2">
    <source>
        <dbReference type="ARBA" id="ARBA00022448"/>
    </source>
</evidence>
<dbReference type="PROSITE" id="PS50928">
    <property type="entry name" value="ABC_TM1"/>
    <property type="match status" value="2"/>
</dbReference>
<proteinExistence type="inferred from homology"/>
<comment type="caution">
    <text evidence="9">The sequence shown here is derived from an EMBL/GenBank/DDBJ whole genome shotgun (WGS) entry which is preliminary data.</text>
</comment>
<dbReference type="InterPro" id="IPR000515">
    <property type="entry name" value="MetI-like"/>
</dbReference>
<comment type="similarity">
    <text evidence="7">Belongs to the binding-protein-dependent transport system permease family.</text>
</comment>
<dbReference type="PANTHER" id="PTHR30183:SF9">
    <property type="entry name" value="THIAMINE TRANSPORT SYSTEM PERMEASE PROTEIN THIP"/>
    <property type="match status" value="1"/>
</dbReference>
<dbReference type="Pfam" id="PF00528">
    <property type="entry name" value="BPD_transp_1"/>
    <property type="match status" value="1"/>
</dbReference>
<dbReference type="EMBL" id="SLZR01000014">
    <property type="protein sequence ID" value="TCS38915.1"/>
    <property type="molecule type" value="Genomic_DNA"/>
</dbReference>
<evidence type="ECO:0000256" key="4">
    <source>
        <dbReference type="ARBA" id="ARBA00022692"/>
    </source>
</evidence>
<gene>
    <name evidence="9" type="ORF">BCF53_11480</name>
</gene>
<feature type="transmembrane region" description="Helical" evidence="7">
    <location>
        <begin position="364"/>
        <end position="381"/>
    </location>
</feature>
<feature type="transmembrane region" description="Helical" evidence="7">
    <location>
        <begin position="45"/>
        <end position="71"/>
    </location>
</feature>
<dbReference type="Gene3D" id="1.10.3720.10">
    <property type="entry name" value="MetI-like"/>
    <property type="match status" value="2"/>
</dbReference>
<keyword evidence="4 7" id="KW-0812">Transmembrane</keyword>
<feature type="transmembrane region" description="Helical" evidence="7">
    <location>
        <begin position="330"/>
        <end position="352"/>
    </location>
</feature>
<evidence type="ECO:0000256" key="6">
    <source>
        <dbReference type="ARBA" id="ARBA00023136"/>
    </source>
</evidence>
<evidence type="ECO:0000313" key="9">
    <source>
        <dbReference type="EMBL" id="TCS38915.1"/>
    </source>
</evidence>
<keyword evidence="5 7" id="KW-1133">Transmembrane helix</keyword>
<evidence type="ECO:0000259" key="8">
    <source>
        <dbReference type="PROSITE" id="PS50928"/>
    </source>
</evidence>
<keyword evidence="3" id="KW-1003">Cell membrane</keyword>
<dbReference type="AlphaFoldDB" id="A0A4R3I2M8"/>
<keyword evidence="6 7" id="KW-0472">Membrane</keyword>
<evidence type="ECO:0000256" key="1">
    <source>
        <dbReference type="ARBA" id="ARBA00004651"/>
    </source>
</evidence>
<feature type="transmembrane region" description="Helical" evidence="7">
    <location>
        <begin position="173"/>
        <end position="192"/>
    </location>
</feature>
<reference evidence="9 10" key="1">
    <citation type="submission" date="2019-03" db="EMBL/GenBank/DDBJ databases">
        <title>Genomic Encyclopedia of Archaeal and Bacterial Type Strains, Phase II (KMG-II): from individual species to whole genera.</title>
        <authorList>
            <person name="Goeker M."/>
        </authorList>
    </citation>
    <scope>NUCLEOTIDE SEQUENCE [LARGE SCALE GENOMIC DNA]</scope>
    <source>
        <strain evidence="9 10">DSM 15388</strain>
    </source>
</reference>
<feature type="transmembrane region" description="Helical" evidence="7">
    <location>
        <begin position="7"/>
        <end position="25"/>
    </location>
</feature>
<feature type="domain" description="ABC transmembrane type-1" evidence="8">
    <location>
        <begin position="45"/>
        <end position="237"/>
    </location>
</feature>
<feature type="transmembrane region" description="Helical" evidence="7">
    <location>
        <begin position="409"/>
        <end position="428"/>
    </location>
</feature>
<feature type="transmembrane region" description="Helical" evidence="7">
    <location>
        <begin position="83"/>
        <end position="104"/>
    </location>
</feature>
<organism evidence="9 10">
    <name type="scientific">Reinekea marinisedimentorum</name>
    <dbReference type="NCBI Taxonomy" id="230495"/>
    <lineage>
        <taxon>Bacteria</taxon>
        <taxon>Pseudomonadati</taxon>
        <taxon>Pseudomonadota</taxon>
        <taxon>Gammaproteobacteria</taxon>
        <taxon>Oceanospirillales</taxon>
        <taxon>Saccharospirillaceae</taxon>
        <taxon>Reinekea</taxon>
    </lineage>
</organism>
<keyword evidence="10" id="KW-1185">Reference proteome</keyword>
<comment type="subcellular location">
    <subcellularLocation>
        <location evidence="1 7">Cell membrane</location>
        <topology evidence="1 7">Multi-pass membrane protein</topology>
    </subcellularLocation>
</comment>
<feature type="transmembrane region" description="Helical" evidence="7">
    <location>
        <begin position="110"/>
        <end position="129"/>
    </location>
</feature>
<dbReference type="CDD" id="cd06261">
    <property type="entry name" value="TM_PBP2"/>
    <property type="match status" value="1"/>
</dbReference>
<accession>A0A4R3I2M8</accession>
<feature type="transmembrane region" description="Helical" evidence="7">
    <location>
        <begin position="434"/>
        <end position="456"/>
    </location>
</feature>
<dbReference type="GO" id="GO:0055085">
    <property type="term" value="P:transmembrane transport"/>
    <property type="evidence" value="ECO:0007669"/>
    <property type="project" value="InterPro"/>
</dbReference>
<name>A0A4R3I2M8_9GAMM</name>
<dbReference type="GO" id="GO:0005886">
    <property type="term" value="C:plasma membrane"/>
    <property type="evidence" value="ECO:0007669"/>
    <property type="project" value="UniProtKB-SubCell"/>
</dbReference>
<evidence type="ECO:0000256" key="5">
    <source>
        <dbReference type="ARBA" id="ARBA00022989"/>
    </source>
</evidence>
<keyword evidence="2 7" id="KW-0813">Transport</keyword>
<evidence type="ECO:0000313" key="10">
    <source>
        <dbReference type="Proteomes" id="UP000295793"/>
    </source>
</evidence>
<sequence length="494" mass="54644">MSVLSRVVSLFILLTFVLCAAGLYLHPGVGLPWRDYFDGWFFSVLQFSIVQALLSSAISVVVALPFSWVLARKPFQYQWALKGLLNLFFIMPVLVIILGVVTAYSDWLNVFSLKGILLAHLYLNVPFAIRMIWQSLENISGEYYRLGSTMGFGRIHAFRWIELPVLLQAIRPVFVLIFILCFSSFTVVLTLGGGPENTNLEVAIFQALKLDFDPKAGVVYACAHIAIIALVIAAFKRQTASALEFSRQSISPKKAQPNFIQVITVVLLVLVLVYPLYSLASSAFSVGWIGSTRLFEAMLTSLLIAIFSALLSILLALGRAFSSQNRFTQLIDFGLLILPVMVVITGLFLLALRLGIAFRVTHVLIVWVNSLMAMPLIIPALRNRIESYKNRYSPLCDVLGMPSGTQLRLVYWPAIRSILPWSFALSVVLSVGDLGVGVMVGSASFITLPILIYQAIGSYQMVLASQLTLLLLLLCALILFIAEWTGEKQAHVKG</sequence>
<dbReference type="PANTHER" id="PTHR30183">
    <property type="entry name" value="MOLYBDENUM TRANSPORT SYSTEM PERMEASE PROTEIN MODB"/>
    <property type="match status" value="1"/>
</dbReference>
<evidence type="ECO:0000256" key="3">
    <source>
        <dbReference type="ARBA" id="ARBA00022475"/>
    </source>
</evidence>
<protein>
    <submittedName>
        <fullName evidence="9">Thiamine transport system permease protein</fullName>
    </submittedName>
</protein>
<dbReference type="Proteomes" id="UP000295793">
    <property type="component" value="Unassembled WGS sequence"/>
</dbReference>
<feature type="transmembrane region" description="Helical" evidence="7">
    <location>
        <begin position="463"/>
        <end position="482"/>
    </location>
</feature>
<feature type="transmembrane region" description="Helical" evidence="7">
    <location>
        <begin position="217"/>
        <end position="235"/>
    </location>
</feature>
<evidence type="ECO:0000256" key="7">
    <source>
        <dbReference type="RuleBase" id="RU363032"/>
    </source>
</evidence>
<feature type="transmembrane region" description="Helical" evidence="7">
    <location>
        <begin position="256"/>
        <end position="277"/>
    </location>
</feature>
<dbReference type="InterPro" id="IPR035906">
    <property type="entry name" value="MetI-like_sf"/>
</dbReference>